<dbReference type="EMBL" id="CP144054">
    <property type="protein sequence ID" value="WWD18222.1"/>
    <property type="molecule type" value="Genomic_DNA"/>
</dbReference>
<protein>
    <submittedName>
        <fullName evidence="2">Uncharacterized protein</fullName>
    </submittedName>
</protein>
<feature type="region of interest" description="Disordered" evidence="1">
    <location>
        <begin position="635"/>
        <end position="672"/>
    </location>
</feature>
<feature type="region of interest" description="Disordered" evidence="1">
    <location>
        <begin position="721"/>
        <end position="768"/>
    </location>
</feature>
<reference evidence="2" key="2">
    <citation type="submission" date="2024-01" db="EMBL/GenBank/DDBJ databases">
        <title>Comparative genomics of Cryptococcus and Kwoniella reveals pathogenesis evolution and contrasting modes of karyotype evolution via chromosome fusion or intercentromeric recombination.</title>
        <authorList>
            <person name="Coelho M.A."/>
            <person name="David-Palma M."/>
            <person name="Shea T."/>
            <person name="Bowers K."/>
            <person name="McGinley-Smith S."/>
            <person name="Mohammad A.W."/>
            <person name="Gnirke A."/>
            <person name="Yurkov A.M."/>
            <person name="Nowrousian M."/>
            <person name="Sun S."/>
            <person name="Cuomo C.A."/>
            <person name="Heitman J."/>
        </authorList>
    </citation>
    <scope>NUCLEOTIDE SEQUENCE</scope>
    <source>
        <strain evidence="2">CBS 12478</strain>
    </source>
</reference>
<dbReference type="InterPro" id="IPR019787">
    <property type="entry name" value="Znf_PHD-finger"/>
</dbReference>
<name>A0A5M6BX63_9TREE</name>
<dbReference type="InterPro" id="IPR019786">
    <property type="entry name" value="Zinc_finger_PHD-type_CS"/>
</dbReference>
<keyword evidence="3" id="KW-1185">Reference proteome</keyword>
<feature type="compositionally biased region" description="Polar residues" evidence="1">
    <location>
        <begin position="973"/>
        <end position="996"/>
    </location>
</feature>
<dbReference type="PANTHER" id="PTHR48125">
    <property type="entry name" value="LP07818P1"/>
    <property type="match status" value="1"/>
</dbReference>
<dbReference type="InterPro" id="IPR011011">
    <property type="entry name" value="Znf_FYVE_PHD"/>
</dbReference>
<feature type="region of interest" description="Disordered" evidence="1">
    <location>
        <begin position="839"/>
        <end position="858"/>
    </location>
</feature>
<feature type="region of interest" description="Disordered" evidence="1">
    <location>
        <begin position="272"/>
        <end position="553"/>
    </location>
</feature>
<proteinExistence type="predicted"/>
<dbReference type="Proteomes" id="UP000322225">
    <property type="component" value="Chromosome 4"/>
</dbReference>
<evidence type="ECO:0000256" key="1">
    <source>
        <dbReference type="SAM" id="MobiDB-lite"/>
    </source>
</evidence>
<dbReference type="InterPro" id="IPR001965">
    <property type="entry name" value="Znf_PHD"/>
</dbReference>
<evidence type="ECO:0000313" key="2">
    <source>
        <dbReference type="EMBL" id="WWD18222.1"/>
    </source>
</evidence>
<dbReference type="RefSeq" id="XP_031859410.1">
    <property type="nucleotide sequence ID" value="XM_032006389.1"/>
</dbReference>
<dbReference type="InterPro" id="IPR013083">
    <property type="entry name" value="Znf_RING/FYVE/PHD"/>
</dbReference>
<feature type="compositionally biased region" description="Basic residues" evidence="1">
    <location>
        <begin position="195"/>
        <end position="212"/>
    </location>
</feature>
<feature type="compositionally biased region" description="Low complexity" evidence="1">
    <location>
        <begin position="1174"/>
        <end position="1188"/>
    </location>
</feature>
<accession>A0A5M6BX63</accession>
<dbReference type="PANTHER" id="PTHR48125:SF10">
    <property type="entry name" value="OS12G0136300 PROTEIN"/>
    <property type="match status" value="1"/>
</dbReference>
<feature type="compositionally biased region" description="Basic and acidic residues" evidence="1">
    <location>
        <begin position="474"/>
        <end position="495"/>
    </location>
</feature>
<feature type="compositionally biased region" description="Polar residues" evidence="1">
    <location>
        <begin position="280"/>
        <end position="306"/>
    </location>
</feature>
<sequence length="1195" mass="132335">MPRKLPPPAAVAPIEALHPPPPPSPIVQVLRKDWRWAAISQFMWTFSDAFGLVDWDIEALEADFDGEEKALIPTLVAKLLFALTYNRQINRDNAFDNLRKQYAKRKPDIKCLLGTEEEPVEWATLGLGQKVGILHELCEWQLEDPARFRGLLKSEDDAVSWRIDPVGWDKEGNTYWLFDDNRLWIQRLPPPPPRPAKKTSQKAKKGSNKRSRPSTNTETPVPRKSHKKKERTPQLTPSPSPPHEEEPIVSGSRRRNQVAFYGNPTPTALALKKGAAATPSSAHVGQSGSGSRPTRSSLRSGGQANGHSAGPAATPSKPGRSTSASITTPLPLGTRVSRRLRNVDDEWQQVPDDWLKADAELKAASKAKGKKKKERDPDEESELSELTDEEEHEARIRASGARGDAVAVKQGQENGSPSIKEVVHDELPKEGENSKEPEDEKMDVDQVAGAEQPTREEEMEAAQEAVAVEETEDEPKVSLDEDVVPKEPTPEKAQDDPAAVPETNGHSSPSKNDAEMTAKTETMQDGVAPAQTSDGPEAGENKANGQQDVEETDDVKIAVKDANSLPEGFIEWEAVCVTLYDWRTFPEQFAKSKDLDEQALYELLTEEVGPKVIEVLVEKEQERIKQELINNRKRSSRIATRELEKEELARREQAEREMEERMEKNRLEEQRKAREEAELLAREKAREERLKEREERAAAREEALAKKAEEEQRIKDKAERLREKRKRRREGEEVSSDEEEDNHPTGRNTARGSRTATGTPGVVDGRSNGAAAGEAWELNCEVCRKTGWNLDDDQDVVCCDECGRWQHVECHDRQDESRGRPKRNWDQVDFKCKDCRHRAARKRQRQSEGSQTAFSPQVNGHHATAIPHVAHPPPHQTQVSNPPQPHLSVAPPLANAARPPPPPLQPGQYYLPYPHPQDRPAQPPAGYAVYYPPGQDVRAQGPPGHVAGYPRPSPPRQNAPQQPQAPSHPLPVSHQQPHPTYQSQPQQHAYPVQTSPYHGGPPAPIQHVQTQLPPVAPHVASQYPRPGNVLPPPHIALSHGGPYPPPHVSPERHAGYAAERPILPPPHISPHAQGVVHLPPIRASPPSHPPTHAYPRPSPPHVLPHAQIDRRISQGDVRPEVSPAMPHIAVRDFASASVLNGHGHSRAPGSDSESRVTNTQTGGPISIQQLTNGAAPAPSQAPQVVQEQPPEPSQV</sequence>
<dbReference type="Pfam" id="PF00628">
    <property type="entry name" value="PHD"/>
    <property type="match status" value="1"/>
</dbReference>
<feature type="compositionally biased region" description="Acidic residues" evidence="1">
    <location>
        <begin position="457"/>
        <end position="473"/>
    </location>
</feature>
<dbReference type="PROSITE" id="PS50016">
    <property type="entry name" value="ZF_PHD_2"/>
    <property type="match status" value="1"/>
</dbReference>
<organism evidence="2 3">
    <name type="scientific">Kwoniella shandongensis</name>
    <dbReference type="NCBI Taxonomy" id="1734106"/>
    <lineage>
        <taxon>Eukaryota</taxon>
        <taxon>Fungi</taxon>
        <taxon>Dikarya</taxon>
        <taxon>Basidiomycota</taxon>
        <taxon>Agaricomycotina</taxon>
        <taxon>Tremellomycetes</taxon>
        <taxon>Tremellales</taxon>
        <taxon>Cryptococcaceae</taxon>
        <taxon>Kwoniella</taxon>
    </lineage>
</organism>
<feature type="compositionally biased region" description="Acidic residues" evidence="1">
    <location>
        <begin position="377"/>
        <end position="391"/>
    </location>
</feature>
<dbReference type="Gene3D" id="3.30.40.10">
    <property type="entry name" value="Zinc/RING finger domain, C3HC4 (zinc finger)"/>
    <property type="match status" value="1"/>
</dbReference>
<reference evidence="2" key="1">
    <citation type="submission" date="2017-08" db="EMBL/GenBank/DDBJ databases">
        <authorList>
            <person name="Cuomo C."/>
            <person name="Billmyre B."/>
            <person name="Heitman J."/>
        </authorList>
    </citation>
    <scope>NUCLEOTIDE SEQUENCE</scope>
    <source>
        <strain evidence="2">CBS 12478</strain>
    </source>
</reference>
<feature type="compositionally biased region" description="Basic and acidic residues" evidence="1">
    <location>
        <begin position="639"/>
        <end position="672"/>
    </location>
</feature>
<dbReference type="SMART" id="SM00249">
    <property type="entry name" value="PHD"/>
    <property type="match status" value="1"/>
</dbReference>
<dbReference type="PROSITE" id="PS01359">
    <property type="entry name" value="ZF_PHD_1"/>
    <property type="match status" value="1"/>
</dbReference>
<feature type="region of interest" description="Disordered" evidence="1">
    <location>
        <begin position="186"/>
        <end position="260"/>
    </location>
</feature>
<feature type="compositionally biased region" description="Low complexity" evidence="1">
    <location>
        <begin position="924"/>
        <end position="935"/>
    </location>
</feature>
<feature type="region of interest" description="Disordered" evidence="1">
    <location>
        <begin position="1139"/>
        <end position="1195"/>
    </location>
</feature>
<dbReference type="GeneID" id="43590547"/>
<gene>
    <name evidence="2" type="ORF">CI109_102672</name>
</gene>
<feature type="compositionally biased region" description="Polar residues" evidence="1">
    <location>
        <begin position="1155"/>
        <end position="1172"/>
    </location>
</feature>
<feature type="compositionally biased region" description="Polar residues" evidence="1">
    <location>
        <begin position="745"/>
        <end position="758"/>
    </location>
</feature>
<feature type="compositionally biased region" description="Low complexity" evidence="1">
    <location>
        <begin position="958"/>
        <end position="971"/>
    </location>
</feature>
<feature type="region of interest" description="Disordered" evidence="1">
    <location>
        <begin position="864"/>
        <end position="1044"/>
    </location>
</feature>
<feature type="compositionally biased region" description="Basic and acidic residues" evidence="1">
    <location>
        <begin position="353"/>
        <end position="363"/>
    </location>
</feature>
<evidence type="ECO:0000313" key="3">
    <source>
        <dbReference type="Proteomes" id="UP000322225"/>
    </source>
</evidence>
<feature type="compositionally biased region" description="Basic and acidic residues" evidence="1">
    <location>
        <begin position="421"/>
        <end position="438"/>
    </location>
</feature>
<feature type="compositionally biased region" description="Polar residues" evidence="1">
    <location>
        <begin position="319"/>
        <end position="328"/>
    </location>
</feature>
<dbReference type="SUPFAM" id="SSF57903">
    <property type="entry name" value="FYVE/PHD zinc finger"/>
    <property type="match status" value="1"/>
</dbReference>
<dbReference type="KEGG" id="ksn:43590547"/>
<dbReference type="OrthoDB" id="303107at2759"/>
<dbReference type="AlphaFoldDB" id="A0A5M6BX63"/>
<feature type="compositionally biased region" description="Polar residues" evidence="1">
    <location>
        <begin position="847"/>
        <end position="858"/>
    </location>
</feature>